<keyword evidence="3" id="KW-1185">Reference proteome</keyword>
<keyword evidence="1" id="KW-0732">Signal</keyword>
<protein>
    <submittedName>
        <fullName evidence="2">Uncharacterized protein</fullName>
    </submittedName>
</protein>
<accession>A0A8H3ZVE3</accession>
<evidence type="ECO:0000256" key="1">
    <source>
        <dbReference type="SAM" id="SignalP"/>
    </source>
</evidence>
<reference evidence="2 3" key="1">
    <citation type="submission" date="2019-12" db="EMBL/GenBank/DDBJ databases">
        <title>A genome sequence resource for the geographically widespread anthracnose pathogen Colletotrichum asianum.</title>
        <authorList>
            <person name="Meng Y."/>
        </authorList>
    </citation>
    <scope>NUCLEOTIDE SEQUENCE [LARGE SCALE GENOMIC DNA]</scope>
    <source>
        <strain evidence="2 3">ICMP 18580</strain>
    </source>
</reference>
<dbReference type="AlphaFoldDB" id="A0A8H3ZVE3"/>
<proteinExistence type="predicted"/>
<dbReference type="Proteomes" id="UP000434172">
    <property type="component" value="Unassembled WGS sequence"/>
</dbReference>
<evidence type="ECO:0000313" key="2">
    <source>
        <dbReference type="EMBL" id="KAF0325135.1"/>
    </source>
</evidence>
<gene>
    <name evidence="2" type="ORF">GQ607_007756</name>
</gene>
<organism evidence="2 3">
    <name type="scientific">Colletotrichum asianum</name>
    <dbReference type="NCBI Taxonomy" id="702518"/>
    <lineage>
        <taxon>Eukaryota</taxon>
        <taxon>Fungi</taxon>
        <taxon>Dikarya</taxon>
        <taxon>Ascomycota</taxon>
        <taxon>Pezizomycotina</taxon>
        <taxon>Sordariomycetes</taxon>
        <taxon>Hypocreomycetidae</taxon>
        <taxon>Glomerellales</taxon>
        <taxon>Glomerellaceae</taxon>
        <taxon>Colletotrichum</taxon>
        <taxon>Colletotrichum gloeosporioides species complex</taxon>
    </lineage>
</organism>
<name>A0A8H3ZVE3_9PEZI</name>
<feature type="signal peptide" evidence="1">
    <location>
        <begin position="1"/>
        <end position="18"/>
    </location>
</feature>
<feature type="chain" id="PRO_5034930631" evidence="1">
    <location>
        <begin position="19"/>
        <end position="54"/>
    </location>
</feature>
<dbReference type="EMBL" id="WOWK01000039">
    <property type="protein sequence ID" value="KAF0325135.1"/>
    <property type="molecule type" value="Genomic_DNA"/>
</dbReference>
<comment type="caution">
    <text evidence="2">The sequence shown here is derived from an EMBL/GenBank/DDBJ whole genome shotgun (WGS) entry which is preliminary data.</text>
</comment>
<sequence length="54" mass="5954">MKFPFLLFLIASPLAVFAFTGAIYNTQAECNSKCPADCTRQKGKFDKCYTAGPK</sequence>
<evidence type="ECO:0000313" key="3">
    <source>
        <dbReference type="Proteomes" id="UP000434172"/>
    </source>
</evidence>